<proteinExistence type="predicted"/>
<keyword evidence="1" id="KW-0548">Nucleotidyltransferase</keyword>
<dbReference type="EC" id="2.7.7.7" evidence="1"/>
<gene>
    <name evidence="1" type="primary">umuD</name>
    <name evidence="1" type="ORF">E5990_07795</name>
</gene>
<comment type="caution">
    <text evidence="1">The sequence shown here is derived from an EMBL/GenBank/DDBJ whole genome shotgun (WGS) entry which is preliminary data.</text>
</comment>
<organism evidence="1 2">
    <name type="scientific">Muribaculum caecicola</name>
    <dbReference type="NCBI Taxonomy" id="3038144"/>
    <lineage>
        <taxon>Bacteria</taxon>
        <taxon>Pseudomonadati</taxon>
        <taxon>Bacteroidota</taxon>
        <taxon>Bacteroidia</taxon>
        <taxon>Bacteroidales</taxon>
        <taxon>Muribaculaceae</taxon>
        <taxon>Muribaculum</taxon>
    </lineage>
</organism>
<name>A0AC61S4Q5_9BACT</name>
<evidence type="ECO:0000313" key="2">
    <source>
        <dbReference type="Proteomes" id="UP000305401"/>
    </source>
</evidence>
<sequence>MDSTLQLTFYAADTSSHLFRPISESTIRAGFPSPGQDDVNSSIDLNKYLIKHPAATFFARVEGLSMSGEGIDEGDLLIIDRSLNPENGDLAVCSIDGDFTLKRIQILYGGKIRLIPSNPEFKPIDISADDEFSIWGIVTATIKQNRRPRKF</sequence>
<reference evidence="1" key="1">
    <citation type="submission" date="2019-04" db="EMBL/GenBank/DDBJ databases">
        <title>Microbes associate with the intestines of laboratory mice.</title>
        <authorList>
            <person name="Navarre W."/>
            <person name="Wong E."/>
            <person name="Huang K.C."/>
            <person name="Tropini C."/>
            <person name="Ng K."/>
            <person name="Yu B."/>
        </authorList>
    </citation>
    <scope>NUCLEOTIDE SEQUENCE</scope>
    <source>
        <strain evidence="1">NM86_A22</strain>
    </source>
</reference>
<accession>A0AC61S4Q5</accession>
<dbReference type="EMBL" id="SSTG01000098">
    <property type="protein sequence ID" value="THG47287.1"/>
    <property type="molecule type" value="Genomic_DNA"/>
</dbReference>
<evidence type="ECO:0000313" key="1">
    <source>
        <dbReference type="EMBL" id="THG47287.1"/>
    </source>
</evidence>
<dbReference type="Proteomes" id="UP000305401">
    <property type="component" value="Unassembled WGS sequence"/>
</dbReference>
<keyword evidence="1" id="KW-0808">Transferase</keyword>
<keyword evidence="2" id="KW-1185">Reference proteome</keyword>
<protein>
    <submittedName>
        <fullName evidence="1">Translesion error-prone DNA polymerase V autoproteolytic subunit</fullName>
        <ecNumber evidence="1">2.7.7.7</ecNumber>
    </submittedName>
</protein>